<gene>
    <name evidence="4" type="ORF">Q4Q40_22300</name>
</gene>
<dbReference type="EMBL" id="JAUOEL010000010">
    <property type="protein sequence ID" value="MDO5976941.1"/>
    <property type="molecule type" value="Genomic_DNA"/>
</dbReference>
<keyword evidence="5" id="KW-1185">Reference proteome</keyword>
<dbReference type="InterPro" id="IPR054767">
    <property type="entry name" value="Cas10-Cmr2_palm2"/>
</dbReference>
<keyword evidence="2" id="KW-0051">Antiviral defense</keyword>
<evidence type="ECO:0000313" key="5">
    <source>
        <dbReference type="Proteomes" id="UP001176806"/>
    </source>
</evidence>
<reference evidence="4" key="1">
    <citation type="submission" date="2023-07" db="EMBL/GenBank/DDBJ databases">
        <title>Two novel species in the genus Flavivirga.</title>
        <authorList>
            <person name="Kwon K."/>
        </authorList>
    </citation>
    <scope>NUCLEOTIDE SEQUENCE</scope>
    <source>
        <strain evidence="4">KACC 14158</strain>
    </source>
</reference>
<accession>A0ABT8WUT8</accession>
<dbReference type="RefSeq" id="WP_303304276.1">
    <property type="nucleotide sequence ID" value="NZ_BAABDA010000060.1"/>
</dbReference>
<dbReference type="Gene3D" id="3.30.70.270">
    <property type="match status" value="1"/>
</dbReference>
<evidence type="ECO:0000259" key="3">
    <source>
        <dbReference type="Pfam" id="PF22335"/>
    </source>
</evidence>
<name>A0ABT8WUT8_9FLAO</name>
<dbReference type="Proteomes" id="UP001176806">
    <property type="component" value="Unassembled WGS sequence"/>
</dbReference>
<comment type="caution">
    <text evidence="4">The sequence shown here is derived from an EMBL/GenBank/DDBJ whole genome shotgun (WGS) entry which is preliminary data.</text>
</comment>
<protein>
    <recommendedName>
        <fullName evidence="3">Cas10/Cmr2 second palm domain-containing protein</fullName>
    </recommendedName>
</protein>
<evidence type="ECO:0000313" key="4">
    <source>
        <dbReference type="EMBL" id="MDO5976941.1"/>
    </source>
</evidence>
<sequence length="459" mass="51993">MKNPHIYGLTVQGIQSYIFSTNKLKEIIGASEIIEQICTRWFFEFIKKNEIEGIQLLNAAGNIRFLTTEDSAKQIFKDFHFKISKKAPGVPFSQAVIEVSNCKNEEDAIKGLDKKLDAQRNVPLQTFDLGVMMRSKNRRTGNFAYTENKTLAEYVDVESHSKLIINKDEISDKIIKGESELSEIKFPTEFEELSKNGTHSWLAVIHIDGNGMGNIIKRILSDTMYSNKFDTLSEFSKKIGDATLNAFRTALKSLDIKNAKYMRPIIIGGDDVTLIIRADFALKFTQNYLTAFEKNTKDIILGVSKITACAGIAYVKEKFPFHYAVHLAEELCSYAKNKSERKFSCVQFHKVNDSIIEVYKDIIKEELTTSSGEKFVNGPYGLQNENSIAELIKNANLLKENDAPTNSLREYIDACFNDKLMKPVFLSRLKAKLGIDFNNLLENETALYDYLALHAVNSI</sequence>
<organism evidence="4 5">
    <name type="scientific">Flavivirga jejuensis</name>
    <dbReference type="NCBI Taxonomy" id="870487"/>
    <lineage>
        <taxon>Bacteria</taxon>
        <taxon>Pseudomonadati</taxon>
        <taxon>Bacteroidota</taxon>
        <taxon>Flavobacteriia</taxon>
        <taxon>Flavobacteriales</taxon>
        <taxon>Flavobacteriaceae</taxon>
        <taxon>Flavivirga</taxon>
    </lineage>
</organism>
<proteinExistence type="predicted"/>
<evidence type="ECO:0000256" key="1">
    <source>
        <dbReference type="ARBA" id="ARBA00022741"/>
    </source>
</evidence>
<dbReference type="Pfam" id="PF22335">
    <property type="entry name" value="Cas10-Cmr2_palm2"/>
    <property type="match status" value="1"/>
</dbReference>
<feature type="domain" description="Cas10/Cmr2 second palm" evidence="3">
    <location>
        <begin position="202"/>
        <end position="341"/>
    </location>
</feature>
<dbReference type="InterPro" id="IPR043128">
    <property type="entry name" value="Rev_trsase/Diguanyl_cyclase"/>
</dbReference>
<evidence type="ECO:0000256" key="2">
    <source>
        <dbReference type="ARBA" id="ARBA00023118"/>
    </source>
</evidence>
<keyword evidence="1" id="KW-0547">Nucleotide-binding</keyword>